<dbReference type="Pfam" id="PF01546">
    <property type="entry name" value="Peptidase_M20"/>
    <property type="match status" value="1"/>
</dbReference>
<sequence length="490" mass="53772">MSSEKPASFQSSSSQLPATVQDAGCLDIFKGIFRSTKPQETYSEKGPEMTSTHPSSSSSTLPPAYESLRQEMSQLTFNGQGDKLSELWERDEFIKTVHQAIDNVSAELRDVSMKLHENPELGYKEYKAHALLTDYLERKGFQVQRKAHTLDTAFVARAGNSNKVTIGICSEYDALPGIGHACGHNLIAISGVATAIALKTVIEKFNLQAEVKLFGTPAEETSGGKIDMINQGAFKDVDICMLLHGANLDVIYPTYLALQSVEVEYFGKASHASASPWEGINALDAAIMAYTNIGLMRQQLHPSLRVHGIIKDGGKAANIIPDYTRLSYSVRAPKYSQIDVLKKRVERIFKGAATATGCTVKLTWAAPYKDIVTNDALTRKFEHYMNAEGLHYPSKQEQLSKLLGSTDMGNLTHEVPGIHPMFNILNLRGEEDLSAGMHTKAFAQAATQPLAHVATLRASKCLAMTGVECILDPEFLRSVKHEFEAAKKTF</sequence>
<gene>
    <name evidence="4" type="ORF">BGZ65_010258</name>
</gene>
<evidence type="ECO:0000313" key="4">
    <source>
        <dbReference type="EMBL" id="KAG0007056.1"/>
    </source>
</evidence>
<comment type="caution">
    <text evidence="4">The sequence shown here is derived from an EMBL/GenBank/DDBJ whole genome shotgun (WGS) entry which is preliminary data.</text>
</comment>
<dbReference type="OrthoDB" id="6119954at2759"/>
<dbReference type="InterPro" id="IPR036264">
    <property type="entry name" value="Bact_exopeptidase_dim_dom"/>
</dbReference>
<evidence type="ECO:0000256" key="1">
    <source>
        <dbReference type="ARBA" id="ARBA00006247"/>
    </source>
</evidence>
<evidence type="ECO:0000259" key="3">
    <source>
        <dbReference type="Pfam" id="PF07687"/>
    </source>
</evidence>
<evidence type="ECO:0000256" key="2">
    <source>
        <dbReference type="SAM" id="MobiDB-lite"/>
    </source>
</evidence>
<feature type="domain" description="Peptidase M20 dimerisation" evidence="3">
    <location>
        <begin position="260"/>
        <end position="351"/>
    </location>
</feature>
<dbReference type="Gene3D" id="3.30.70.360">
    <property type="match status" value="1"/>
</dbReference>
<dbReference type="NCBIfam" id="TIGR01891">
    <property type="entry name" value="amidohydrolases"/>
    <property type="match status" value="1"/>
</dbReference>
<dbReference type="PANTHER" id="PTHR30575:SF0">
    <property type="entry name" value="XAA-ARG DIPEPTIDASE"/>
    <property type="match status" value="1"/>
</dbReference>
<dbReference type="InterPro" id="IPR011650">
    <property type="entry name" value="Peptidase_M20_dimer"/>
</dbReference>
<dbReference type="Gene3D" id="3.40.630.10">
    <property type="entry name" value="Zn peptidases"/>
    <property type="match status" value="1"/>
</dbReference>
<reference evidence="4" key="1">
    <citation type="journal article" date="2020" name="Fungal Divers.">
        <title>Resolving the Mortierellaceae phylogeny through synthesis of multi-gene phylogenetics and phylogenomics.</title>
        <authorList>
            <person name="Vandepol N."/>
            <person name="Liber J."/>
            <person name="Desiro A."/>
            <person name="Na H."/>
            <person name="Kennedy M."/>
            <person name="Barry K."/>
            <person name="Grigoriev I.V."/>
            <person name="Miller A.N."/>
            <person name="O'Donnell K."/>
            <person name="Stajich J.E."/>
            <person name="Bonito G."/>
        </authorList>
    </citation>
    <scope>NUCLEOTIDE SEQUENCE</scope>
    <source>
        <strain evidence="4">MES-2147</strain>
    </source>
</reference>
<dbReference type="InterPro" id="IPR052030">
    <property type="entry name" value="Peptidase_M20/M20A_hydrolases"/>
</dbReference>
<dbReference type="Proteomes" id="UP000749646">
    <property type="component" value="Unassembled WGS sequence"/>
</dbReference>
<dbReference type="InterPro" id="IPR017439">
    <property type="entry name" value="Amidohydrolase"/>
</dbReference>
<name>A0A9P6MM59_9FUNG</name>
<keyword evidence="5" id="KW-1185">Reference proteome</keyword>
<dbReference type="EMBL" id="JAAAHW010000017">
    <property type="protein sequence ID" value="KAG0007056.1"/>
    <property type="molecule type" value="Genomic_DNA"/>
</dbReference>
<feature type="compositionally biased region" description="Low complexity" evidence="2">
    <location>
        <begin position="50"/>
        <end position="63"/>
    </location>
</feature>
<organism evidence="4 5">
    <name type="scientific">Modicella reniformis</name>
    <dbReference type="NCBI Taxonomy" id="1440133"/>
    <lineage>
        <taxon>Eukaryota</taxon>
        <taxon>Fungi</taxon>
        <taxon>Fungi incertae sedis</taxon>
        <taxon>Mucoromycota</taxon>
        <taxon>Mortierellomycotina</taxon>
        <taxon>Mortierellomycetes</taxon>
        <taxon>Mortierellales</taxon>
        <taxon>Mortierellaceae</taxon>
        <taxon>Modicella</taxon>
    </lineage>
</organism>
<dbReference type="PANTHER" id="PTHR30575">
    <property type="entry name" value="PEPTIDASE M20"/>
    <property type="match status" value="1"/>
</dbReference>
<dbReference type="GO" id="GO:0016805">
    <property type="term" value="F:dipeptidase activity"/>
    <property type="evidence" value="ECO:0007669"/>
    <property type="project" value="TreeGrafter"/>
</dbReference>
<comment type="similarity">
    <text evidence="1">Belongs to the peptidase M20A family.</text>
</comment>
<evidence type="ECO:0000313" key="5">
    <source>
        <dbReference type="Proteomes" id="UP000749646"/>
    </source>
</evidence>
<dbReference type="FunFam" id="3.30.70.360:FF:000004">
    <property type="entry name" value="Peptidase M20 domain-containing protein 2"/>
    <property type="match status" value="1"/>
</dbReference>
<dbReference type="InterPro" id="IPR002933">
    <property type="entry name" value="Peptidase_M20"/>
</dbReference>
<protein>
    <recommendedName>
        <fullName evidence="3">Peptidase M20 dimerisation domain-containing protein</fullName>
    </recommendedName>
</protein>
<accession>A0A9P6MM59</accession>
<dbReference type="Pfam" id="PF07687">
    <property type="entry name" value="M20_dimer"/>
    <property type="match status" value="1"/>
</dbReference>
<dbReference type="CDD" id="cd05672">
    <property type="entry name" value="M20_ACY1L2-like"/>
    <property type="match status" value="1"/>
</dbReference>
<dbReference type="AlphaFoldDB" id="A0A9P6MM59"/>
<feature type="region of interest" description="Disordered" evidence="2">
    <location>
        <begin position="37"/>
        <end position="63"/>
    </location>
</feature>
<dbReference type="SUPFAM" id="SSF53187">
    <property type="entry name" value="Zn-dependent exopeptidases"/>
    <property type="match status" value="1"/>
</dbReference>
<proteinExistence type="inferred from homology"/>
<dbReference type="SUPFAM" id="SSF55031">
    <property type="entry name" value="Bacterial exopeptidase dimerisation domain"/>
    <property type="match status" value="1"/>
</dbReference>